<comment type="caution">
    <text evidence="1">The sequence shown here is derived from an EMBL/GenBank/DDBJ whole genome shotgun (WGS) entry which is preliminary data.</text>
</comment>
<organism evidence="1 2">
    <name type="scientific">Leucogyrophana mollusca</name>
    <dbReference type="NCBI Taxonomy" id="85980"/>
    <lineage>
        <taxon>Eukaryota</taxon>
        <taxon>Fungi</taxon>
        <taxon>Dikarya</taxon>
        <taxon>Basidiomycota</taxon>
        <taxon>Agaricomycotina</taxon>
        <taxon>Agaricomycetes</taxon>
        <taxon>Agaricomycetidae</taxon>
        <taxon>Boletales</taxon>
        <taxon>Boletales incertae sedis</taxon>
        <taxon>Leucogyrophana</taxon>
    </lineage>
</organism>
<proteinExistence type="predicted"/>
<protein>
    <submittedName>
        <fullName evidence="1">Uncharacterized protein</fullName>
    </submittedName>
</protein>
<sequence length="300" mass="33431">MKFASRKYVDLIRQTTAKWANWDPPIPIKVGDYGEVNLETGGLDVQGNIYDEHFKEIFEQYQPDMDLDNHKPKVGEPDKDFVASSIGVRRKDLKVGPELDVPGIANAPLKGEWQFATGMRGALLIMHKPRQTYIPPGEVLEHLYKVPDLQNKYLVTSVFSCPAYSIYLSDKSGEKVALALVANGPTPSADSAPGATGGGESSLDWWTDTQASLLRKASSKNGEYSFTPLYALKCKVAPMGRLYRDSPIPPPSGDDYWVDPHQPWEPLDQDGEEDPVYDNQEEVQLEWAKREAALRTVPPP</sequence>
<gene>
    <name evidence="1" type="ORF">BV22DRAFT_1106266</name>
</gene>
<dbReference type="EMBL" id="MU266462">
    <property type="protein sequence ID" value="KAH7923113.1"/>
    <property type="molecule type" value="Genomic_DNA"/>
</dbReference>
<evidence type="ECO:0000313" key="1">
    <source>
        <dbReference type="EMBL" id="KAH7923113.1"/>
    </source>
</evidence>
<reference evidence="1" key="1">
    <citation type="journal article" date="2021" name="New Phytol.">
        <title>Evolutionary innovations through gain and loss of genes in the ectomycorrhizal Boletales.</title>
        <authorList>
            <person name="Wu G."/>
            <person name="Miyauchi S."/>
            <person name="Morin E."/>
            <person name="Kuo A."/>
            <person name="Drula E."/>
            <person name="Varga T."/>
            <person name="Kohler A."/>
            <person name="Feng B."/>
            <person name="Cao Y."/>
            <person name="Lipzen A."/>
            <person name="Daum C."/>
            <person name="Hundley H."/>
            <person name="Pangilinan J."/>
            <person name="Johnson J."/>
            <person name="Barry K."/>
            <person name="LaButti K."/>
            <person name="Ng V."/>
            <person name="Ahrendt S."/>
            <person name="Min B."/>
            <person name="Choi I.G."/>
            <person name="Park H."/>
            <person name="Plett J.M."/>
            <person name="Magnuson J."/>
            <person name="Spatafora J.W."/>
            <person name="Nagy L.G."/>
            <person name="Henrissat B."/>
            <person name="Grigoriev I.V."/>
            <person name="Yang Z.L."/>
            <person name="Xu J."/>
            <person name="Martin F.M."/>
        </authorList>
    </citation>
    <scope>NUCLEOTIDE SEQUENCE</scope>
    <source>
        <strain evidence="1">KUC20120723A-06</strain>
    </source>
</reference>
<evidence type="ECO:0000313" key="2">
    <source>
        <dbReference type="Proteomes" id="UP000790709"/>
    </source>
</evidence>
<dbReference type="Proteomes" id="UP000790709">
    <property type="component" value="Unassembled WGS sequence"/>
</dbReference>
<name>A0ACB8BE53_9AGAM</name>
<keyword evidence="2" id="KW-1185">Reference proteome</keyword>
<accession>A0ACB8BE53</accession>